<dbReference type="AlphaFoldDB" id="A0A2T0ACY4"/>
<dbReference type="OrthoDB" id="65716at2759"/>
<evidence type="ECO:0000313" key="4">
    <source>
        <dbReference type="Proteomes" id="UP000239560"/>
    </source>
</evidence>
<dbReference type="InterPro" id="IPR050191">
    <property type="entry name" value="ATP-dep_DNA_ligase"/>
</dbReference>
<dbReference type="Gene3D" id="3.30.470.30">
    <property type="entry name" value="DNA ligase/mRNA capping enzyme"/>
    <property type="match status" value="1"/>
</dbReference>
<dbReference type="GO" id="GO:0006273">
    <property type="term" value="P:lagging strand elongation"/>
    <property type="evidence" value="ECO:0007669"/>
    <property type="project" value="TreeGrafter"/>
</dbReference>
<comment type="caution">
    <text evidence="3">The sequence shown here is derived from an EMBL/GenBank/DDBJ whole genome shotgun (WGS) entry which is preliminary data.</text>
</comment>
<sequence>MGLSVPLGPMLGSITRSLDDIYTRLGSRPFVSEAKLDGRRGQIHVWVGDSRPEGIADGSGKWFVDEESGRRAWVRMFSRHLEDMTEKYPDIGGTILGILARAEMSEAPLRNFVIDCVTTGTQATASLARSPVKTTGLLCGKVVACRLATFRQRVISARQAKGEKKNEEYRQLLAEADKLIKQLERSPASQSEKANDLLAAAYALKVEAHAELDEWGSLVSLVDAAEGSTSRLHISVIKLVVDRATSTASTCPADAMSKILRKTLAILYSRSAEMALWLRLIVSVLIHRNDHDQALAYVENAAHFIAQHQDDFPEDEANWMLATAWDEVPDRAGLDLFAPASPIAGTSRRRSKE</sequence>
<dbReference type="PROSITE" id="PS00697">
    <property type="entry name" value="DNA_LIGASE_A1"/>
    <property type="match status" value="1"/>
</dbReference>
<name>A0A2T0ACY4_RHOTO</name>
<dbReference type="GO" id="GO:0003910">
    <property type="term" value="F:DNA ligase (ATP) activity"/>
    <property type="evidence" value="ECO:0007669"/>
    <property type="project" value="TreeGrafter"/>
</dbReference>
<reference evidence="3 4" key="1">
    <citation type="journal article" date="2018" name="Elife">
        <title>Functional genomics of lipid metabolism in the oleaginous yeast Rhodosporidium toruloides.</title>
        <authorList>
            <person name="Coradetti S.T."/>
            <person name="Pinel D."/>
            <person name="Geiselman G."/>
            <person name="Ito M."/>
            <person name="Mondo S."/>
            <person name="Reilly M.C."/>
            <person name="Cheng Y.F."/>
            <person name="Bauer S."/>
            <person name="Grigoriev I."/>
            <person name="Gladden J.M."/>
            <person name="Simmons B.A."/>
            <person name="Brem R."/>
            <person name="Arkin A.P."/>
            <person name="Skerker J.M."/>
        </authorList>
    </citation>
    <scope>NUCLEOTIDE SEQUENCE [LARGE SCALE GENOMIC DNA]</scope>
    <source>
        <strain evidence="3 4">NBRC 0880</strain>
    </source>
</reference>
<protein>
    <submittedName>
        <fullName evidence="3">Uncharacterized protein</fullName>
    </submittedName>
</protein>
<evidence type="ECO:0000256" key="2">
    <source>
        <dbReference type="ARBA" id="ARBA00022598"/>
    </source>
</evidence>
<dbReference type="PANTHER" id="PTHR45674:SF9">
    <property type="entry name" value="DNA LIGASE 3"/>
    <property type="match status" value="1"/>
</dbReference>
<dbReference type="SUPFAM" id="SSF56091">
    <property type="entry name" value="DNA ligase/mRNA capping enzyme, catalytic domain"/>
    <property type="match status" value="1"/>
</dbReference>
<dbReference type="PANTHER" id="PTHR45674">
    <property type="entry name" value="DNA LIGASE 1/3 FAMILY MEMBER"/>
    <property type="match status" value="1"/>
</dbReference>
<proteinExistence type="inferred from homology"/>
<dbReference type="InterPro" id="IPR016059">
    <property type="entry name" value="DNA_ligase_ATP-dep_CS"/>
</dbReference>
<evidence type="ECO:0000313" key="3">
    <source>
        <dbReference type="EMBL" id="PRQ75868.1"/>
    </source>
</evidence>
<dbReference type="EMBL" id="LCTV02000003">
    <property type="protein sequence ID" value="PRQ75868.1"/>
    <property type="molecule type" value="Genomic_DNA"/>
</dbReference>
<organism evidence="3 4">
    <name type="scientific">Rhodotorula toruloides</name>
    <name type="common">Yeast</name>
    <name type="synonym">Rhodosporidium toruloides</name>
    <dbReference type="NCBI Taxonomy" id="5286"/>
    <lineage>
        <taxon>Eukaryota</taxon>
        <taxon>Fungi</taxon>
        <taxon>Dikarya</taxon>
        <taxon>Basidiomycota</taxon>
        <taxon>Pucciniomycotina</taxon>
        <taxon>Microbotryomycetes</taxon>
        <taxon>Sporidiobolales</taxon>
        <taxon>Sporidiobolaceae</taxon>
        <taxon>Rhodotorula</taxon>
    </lineage>
</organism>
<keyword evidence="2" id="KW-0436">Ligase</keyword>
<dbReference type="GO" id="GO:0005634">
    <property type="term" value="C:nucleus"/>
    <property type="evidence" value="ECO:0007669"/>
    <property type="project" value="TreeGrafter"/>
</dbReference>
<comment type="similarity">
    <text evidence="1">Belongs to the ATP-dependent DNA ligase family.</text>
</comment>
<evidence type="ECO:0000256" key="1">
    <source>
        <dbReference type="ARBA" id="ARBA00007572"/>
    </source>
</evidence>
<dbReference type="Proteomes" id="UP000239560">
    <property type="component" value="Unassembled WGS sequence"/>
</dbReference>
<accession>A0A2T0ACY4</accession>
<gene>
    <name evidence="3" type="ORF">AAT19DRAFT_12890</name>
</gene>